<proteinExistence type="predicted"/>
<comment type="caution">
    <text evidence="1">The sequence shown here is derived from an EMBL/GenBank/DDBJ whole genome shotgun (WGS) entry which is preliminary data.</text>
</comment>
<dbReference type="EMBL" id="NMTS02000001">
    <property type="protein sequence ID" value="PLK30669.1"/>
    <property type="molecule type" value="Genomic_DNA"/>
</dbReference>
<name>A0A2J4JS31_9FIRM</name>
<evidence type="ECO:0000313" key="2">
    <source>
        <dbReference type="Proteomes" id="UP000221015"/>
    </source>
</evidence>
<protein>
    <submittedName>
        <fullName evidence="1">Uncharacterized protein</fullName>
    </submittedName>
</protein>
<evidence type="ECO:0000313" key="1">
    <source>
        <dbReference type="EMBL" id="PLK30669.1"/>
    </source>
</evidence>
<accession>A0A2J4JS31</accession>
<reference evidence="1 2" key="1">
    <citation type="journal article" date="2017" name="Front. Microbiol.">
        <title>New Insights into the Diversity of the Genus Faecalibacterium.</title>
        <authorList>
            <person name="Benevides L."/>
            <person name="Burman S."/>
            <person name="Martin R."/>
            <person name="Robert V."/>
            <person name="Thomas M."/>
            <person name="Miquel S."/>
            <person name="Chain F."/>
            <person name="Sokol H."/>
            <person name="Bermudez-Humaran L.G."/>
            <person name="Morrison M."/>
            <person name="Langella P."/>
            <person name="Azevedo V.A."/>
            <person name="Chatel J.M."/>
            <person name="Soares S."/>
        </authorList>
    </citation>
    <scope>NUCLEOTIDE SEQUENCE [LARGE SCALE GENOMIC DNA]</scope>
    <source>
        <strain evidence="1 2">CNCM I 4542</strain>
    </source>
</reference>
<dbReference type="AlphaFoldDB" id="A0A2J4JS31"/>
<sequence length="64" mass="7461">MFYYPTYKCRFCEREFNDGHPYCNPEDAKNNLAGLMAFRPIHHCDGGHIGIGYFTGLERVDKDE</sequence>
<dbReference type="Proteomes" id="UP000221015">
    <property type="component" value="Unassembled WGS sequence"/>
</dbReference>
<gene>
    <name evidence="1" type="ORF">CGS50_003380</name>
</gene>
<organism evidence="1 2">
    <name type="scientific">Faecalibacterium prausnitzii</name>
    <dbReference type="NCBI Taxonomy" id="853"/>
    <lineage>
        <taxon>Bacteria</taxon>
        <taxon>Bacillati</taxon>
        <taxon>Bacillota</taxon>
        <taxon>Clostridia</taxon>
        <taxon>Eubacteriales</taxon>
        <taxon>Oscillospiraceae</taxon>
        <taxon>Faecalibacterium</taxon>
    </lineage>
</organism>